<evidence type="ECO:0000256" key="1">
    <source>
        <dbReference type="ARBA" id="ARBA00009437"/>
    </source>
</evidence>
<dbReference type="SUPFAM" id="SSF46785">
    <property type="entry name" value="Winged helix' DNA-binding domain"/>
    <property type="match status" value="1"/>
</dbReference>
<feature type="domain" description="HTH lysR-type" evidence="5">
    <location>
        <begin position="1"/>
        <end position="58"/>
    </location>
</feature>
<dbReference type="RefSeq" id="WP_113696583.1">
    <property type="nucleotide sequence ID" value="NZ_CP015163.1"/>
</dbReference>
<dbReference type="InterPro" id="IPR050950">
    <property type="entry name" value="HTH-type_LysR_regulators"/>
</dbReference>
<keyword evidence="4" id="KW-0804">Transcription</keyword>
<dbReference type="PRINTS" id="PR00039">
    <property type="entry name" value="HTHLYSR"/>
</dbReference>
<dbReference type="Pfam" id="PF03466">
    <property type="entry name" value="LysR_substrate"/>
    <property type="match status" value="1"/>
</dbReference>
<dbReference type="Pfam" id="PF00126">
    <property type="entry name" value="HTH_1"/>
    <property type="match status" value="1"/>
</dbReference>
<gene>
    <name evidence="6" type="ORF">A4R43_37920</name>
</gene>
<organism evidence="6 7">
    <name type="scientific">Amycolatopsis albispora</name>
    <dbReference type="NCBI Taxonomy" id="1804986"/>
    <lineage>
        <taxon>Bacteria</taxon>
        <taxon>Bacillati</taxon>
        <taxon>Actinomycetota</taxon>
        <taxon>Actinomycetes</taxon>
        <taxon>Pseudonocardiales</taxon>
        <taxon>Pseudonocardiaceae</taxon>
        <taxon>Amycolatopsis</taxon>
    </lineage>
</organism>
<dbReference type="KEGG" id="aab:A4R43_37920"/>
<keyword evidence="2" id="KW-0805">Transcription regulation</keyword>
<dbReference type="Proteomes" id="UP000250434">
    <property type="component" value="Chromosome"/>
</dbReference>
<dbReference type="PROSITE" id="PS50931">
    <property type="entry name" value="HTH_LYSR"/>
    <property type="match status" value="1"/>
</dbReference>
<dbReference type="InterPro" id="IPR000847">
    <property type="entry name" value="LysR_HTH_N"/>
</dbReference>
<comment type="similarity">
    <text evidence="1">Belongs to the LysR transcriptional regulatory family.</text>
</comment>
<dbReference type="GO" id="GO:0003677">
    <property type="term" value="F:DNA binding"/>
    <property type="evidence" value="ECO:0007669"/>
    <property type="project" value="UniProtKB-KW"/>
</dbReference>
<dbReference type="PANTHER" id="PTHR30419">
    <property type="entry name" value="HTH-TYPE TRANSCRIPTIONAL REGULATOR YBHD"/>
    <property type="match status" value="1"/>
</dbReference>
<dbReference type="SUPFAM" id="SSF53850">
    <property type="entry name" value="Periplasmic binding protein-like II"/>
    <property type="match status" value="1"/>
</dbReference>
<dbReference type="AlphaFoldDB" id="A0A344LHK5"/>
<evidence type="ECO:0000259" key="5">
    <source>
        <dbReference type="PROSITE" id="PS50931"/>
    </source>
</evidence>
<evidence type="ECO:0000256" key="3">
    <source>
        <dbReference type="ARBA" id="ARBA00023125"/>
    </source>
</evidence>
<keyword evidence="7" id="KW-1185">Reference proteome</keyword>
<evidence type="ECO:0000256" key="2">
    <source>
        <dbReference type="ARBA" id="ARBA00023015"/>
    </source>
</evidence>
<dbReference type="InterPro" id="IPR036390">
    <property type="entry name" value="WH_DNA-bd_sf"/>
</dbReference>
<dbReference type="FunFam" id="1.10.10.10:FF:000001">
    <property type="entry name" value="LysR family transcriptional regulator"/>
    <property type="match status" value="1"/>
</dbReference>
<dbReference type="EMBL" id="CP015163">
    <property type="protein sequence ID" value="AXB47529.1"/>
    <property type="molecule type" value="Genomic_DNA"/>
</dbReference>
<reference evidence="6 7" key="1">
    <citation type="submission" date="2016-04" db="EMBL/GenBank/DDBJ databases">
        <title>Complete genome sequence and analysis of deep-sea sediment isolate, Amycolatopsis sp. WP1.</title>
        <authorList>
            <person name="Wang H."/>
            <person name="Chen S."/>
            <person name="Wu Q."/>
        </authorList>
    </citation>
    <scope>NUCLEOTIDE SEQUENCE [LARGE SCALE GENOMIC DNA]</scope>
    <source>
        <strain evidence="6 7">WP1</strain>
    </source>
</reference>
<dbReference type="OrthoDB" id="3181812at2"/>
<accession>A0A344LHK5</accession>
<dbReference type="GO" id="GO:0005829">
    <property type="term" value="C:cytosol"/>
    <property type="evidence" value="ECO:0007669"/>
    <property type="project" value="TreeGrafter"/>
</dbReference>
<dbReference type="Gene3D" id="1.10.10.10">
    <property type="entry name" value="Winged helix-like DNA-binding domain superfamily/Winged helix DNA-binding domain"/>
    <property type="match status" value="1"/>
</dbReference>
<dbReference type="CDD" id="cd05466">
    <property type="entry name" value="PBP2_LTTR_substrate"/>
    <property type="match status" value="1"/>
</dbReference>
<evidence type="ECO:0000256" key="4">
    <source>
        <dbReference type="ARBA" id="ARBA00023163"/>
    </source>
</evidence>
<protein>
    <submittedName>
        <fullName evidence="6">LysR family transcriptional regulator</fullName>
    </submittedName>
</protein>
<name>A0A344LHK5_9PSEU</name>
<dbReference type="Gene3D" id="3.40.190.290">
    <property type="match status" value="1"/>
</dbReference>
<dbReference type="InterPro" id="IPR036388">
    <property type="entry name" value="WH-like_DNA-bd_sf"/>
</dbReference>
<dbReference type="InterPro" id="IPR005119">
    <property type="entry name" value="LysR_subst-bd"/>
</dbReference>
<evidence type="ECO:0000313" key="6">
    <source>
        <dbReference type="EMBL" id="AXB47529.1"/>
    </source>
</evidence>
<keyword evidence="3" id="KW-0238">DNA-binding</keyword>
<evidence type="ECO:0000313" key="7">
    <source>
        <dbReference type="Proteomes" id="UP000250434"/>
    </source>
</evidence>
<dbReference type="GO" id="GO:0003700">
    <property type="term" value="F:DNA-binding transcription factor activity"/>
    <property type="evidence" value="ECO:0007669"/>
    <property type="project" value="InterPro"/>
</dbReference>
<proteinExistence type="inferred from homology"/>
<sequence>MDARQLRYFLAIVDEQGFNRAAERLHLAQPSLSQAIRGLERDLGVELFHRIGRRAVLTEAGHALIEPARQVLRDLDATRSTVRSVAGLRTGRVEVASMPSQSVEPLSAMVTRFHERHPGVLVVIQACFTPQKVVDAVRGGKAEVGLLGAADDVALPGVRVHRVEQQPFVLVTPPGSALGSGGRVRREELAGAKVIAAPLGNRMRHVVDEIQAAGVELRIVVETAHREAILPLVLNGVGVAVMTQAWASIAQRAGARVLELDPPSSLRISLIHRRGRLSPGAHDFVATALGEEARAEETGPNR</sequence>